<dbReference type="InterPro" id="IPR035940">
    <property type="entry name" value="CAP_sf"/>
</dbReference>
<dbReference type="InterPro" id="IPR014044">
    <property type="entry name" value="CAP_dom"/>
</dbReference>
<evidence type="ECO:0000259" key="1">
    <source>
        <dbReference type="Pfam" id="PF00188"/>
    </source>
</evidence>
<protein>
    <submittedName>
        <fullName evidence="2">Uncharacterized conserved protein YkwD, contains CAP (CSP/antigen 5/PR1) domain</fullName>
    </submittedName>
</protein>
<dbReference type="PANTHER" id="PTHR31157:SF1">
    <property type="entry name" value="SCP DOMAIN-CONTAINING PROTEIN"/>
    <property type="match status" value="1"/>
</dbReference>
<evidence type="ECO:0000313" key="3">
    <source>
        <dbReference type="Proteomes" id="UP000199109"/>
    </source>
</evidence>
<organism evidence="2 3">
    <name type="scientific">Pricia antarctica</name>
    <dbReference type="NCBI Taxonomy" id="641691"/>
    <lineage>
        <taxon>Bacteria</taxon>
        <taxon>Pseudomonadati</taxon>
        <taxon>Bacteroidota</taxon>
        <taxon>Flavobacteriia</taxon>
        <taxon>Flavobacteriales</taxon>
        <taxon>Flavobacteriaceae</taxon>
        <taxon>Pricia</taxon>
    </lineage>
</organism>
<name>A0A1G6WRK7_9FLAO</name>
<feature type="domain" description="SCP" evidence="1">
    <location>
        <begin position="40"/>
        <end position="152"/>
    </location>
</feature>
<dbReference type="STRING" id="641691.SAMN05421636_101404"/>
<reference evidence="2 3" key="1">
    <citation type="submission" date="2016-10" db="EMBL/GenBank/DDBJ databases">
        <authorList>
            <person name="de Groot N.N."/>
        </authorList>
    </citation>
    <scope>NUCLEOTIDE SEQUENCE [LARGE SCALE GENOMIC DNA]</scope>
    <source>
        <strain evidence="2 3">DSM 23421</strain>
    </source>
</reference>
<accession>A0A1G6WRK7</accession>
<gene>
    <name evidence="2" type="ORF">SAMN05421636_101404</name>
</gene>
<dbReference type="AlphaFoldDB" id="A0A1G6WRK7"/>
<dbReference type="Pfam" id="PF00188">
    <property type="entry name" value="CAP"/>
    <property type="match status" value="1"/>
</dbReference>
<keyword evidence="3" id="KW-1185">Reference proteome</keyword>
<dbReference type="PANTHER" id="PTHR31157">
    <property type="entry name" value="SCP DOMAIN-CONTAINING PROTEIN"/>
    <property type="match status" value="1"/>
</dbReference>
<proteinExistence type="predicted"/>
<dbReference type="Proteomes" id="UP000199109">
    <property type="component" value="Unassembled WGS sequence"/>
</dbReference>
<dbReference type="Gene3D" id="3.40.33.10">
    <property type="entry name" value="CAP"/>
    <property type="match status" value="1"/>
</dbReference>
<evidence type="ECO:0000313" key="2">
    <source>
        <dbReference type="EMBL" id="SDD68498.1"/>
    </source>
</evidence>
<sequence>MHLVAFAVFTCTLASCTKESEAALNIAESENVTEVEQELLNTVNDHRISLGKNGLQFNSAAYRHANAHTDYMIAKGAINHDNFTARATDISAETDAVFVAENVAKDYSTATQAFQGWLASTKHKRTMEDDFTYTAVSVKKDADGKLYFTQIFYR</sequence>
<dbReference type="SUPFAM" id="SSF55797">
    <property type="entry name" value="PR-1-like"/>
    <property type="match status" value="1"/>
</dbReference>
<dbReference type="CDD" id="cd05379">
    <property type="entry name" value="CAP_bacterial"/>
    <property type="match status" value="1"/>
</dbReference>
<dbReference type="EMBL" id="FNAO01000001">
    <property type="protein sequence ID" value="SDD68498.1"/>
    <property type="molecule type" value="Genomic_DNA"/>
</dbReference>